<dbReference type="GO" id="GO:0006281">
    <property type="term" value="P:DNA repair"/>
    <property type="evidence" value="ECO:0007669"/>
    <property type="project" value="InterPro"/>
</dbReference>
<reference evidence="2 3" key="1">
    <citation type="journal article" date="2018" name="Mol. Plant">
        <title>The genome of Artemisia annua provides insight into the evolution of Asteraceae family and artemisinin biosynthesis.</title>
        <authorList>
            <person name="Shen Q."/>
            <person name="Zhang L."/>
            <person name="Liao Z."/>
            <person name="Wang S."/>
            <person name="Yan T."/>
            <person name="Shi P."/>
            <person name="Liu M."/>
            <person name="Fu X."/>
            <person name="Pan Q."/>
            <person name="Wang Y."/>
            <person name="Lv Z."/>
            <person name="Lu X."/>
            <person name="Zhang F."/>
            <person name="Jiang W."/>
            <person name="Ma Y."/>
            <person name="Chen M."/>
            <person name="Hao X."/>
            <person name="Li L."/>
            <person name="Tang Y."/>
            <person name="Lv G."/>
            <person name="Zhou Y."/>
            <person name="Sun X."/>
            <person name="Brodelius P.E."/>
            <person name="Rose J.K.C."/>
            <person name="Tang K."/>
        </authorList>
    </citation>
    <scope>NUCLEOTIDE SEQUENCE [LARGE SCALE GENOMIC DNA]</scope>
    <source>
        <strain evidence="3">cv. Huhao1</strain>
        <tissue evidence="2">Leaf</tissue>
    </source>
</reference>
<gene>
    <name evidence="2" type="ORF">CTI12_AA048770</name>
</gene>
<keyword evidence="3" id="KW-1185">Reference proteome</keyword>
<sequence length="503" mass="55395">MPLTAETSVIQVNVPTHFPVILTASNFLVWRKHVQSTLIGLDLLEYIDEALKIHKHTIHRSRAASSATIRINVITYLSILKVSLNGVRVGNGESKELFAGSEVSVVFGKNRVKSNSRFTPDKVLDISSNDTNCLSNVGPLKRDTDFRDSCIDLESKAELLCCNVNGRNLGQLVNVNVRVPLRECNSSEKPSDIVQVDEVLKPRKTGVCVPPPMRKFYLNRLHFMDDAQSGSDEVNVTLPELLYPVDMLERVFIATFMSDLSWFLSYCEILANLPIAVACHNAERCWSSSPDKKPYSDFPNLVVIYPQFPETISFGKERKKFGIACHYPKLPVLQRDDSSRVIITSANLVAKQPEEVNLNSISDFAAQFAGFMATLLVGAPEQAHWILELMKFDFSNAAGHLVVSVPGIYSPKHPYISESQHLLSGDCCTPRPLRRVLLGSVDASVVDSNGALLKWLAGVLGNISTNAYGLLEVNVRRNVYIAADANAVNIAVSESQESPGGGP</sequence>
<proteinExistence type="predicted"/>
<protein>
    <submittedName>
        <fullName evidence="2">Forkhead-associated domain-containing protein / FHA domain-containing protein</fullName>
    </submittedName>
</protein>
<name>A0A2U1P4E0_ARTAN</name>
<dbReference type="OrthoDB" id="47785at2759"/>
<accession>A0A2U1P4E0</accession>
<dbReference type="Gene3D" id="3.30.870.10">
    <property type="entry name" value="Endonuclease Chain A"/>
    <property type="match status" value="1"/>
</dbReference>
<evidence type="ECO:0000313" key="3">
    <source>
        <dbReference type="Proteomes" id="UP000245207"/>
    </source>
</evidence>
<dbReference type="SUPFAM" id="SSF56024">
    <property type="entry name" value="Phospholipase D/nuclease"/>
    <property type="match status" value="1"/>
</dbReference>
<dbReference type="Proteomes" id="UP000245207">
    <property type="component" value="Unassembled WGS sequence"/>
</dbReference>
<dbReference type="AlphaFoldDB" id="A0A2U1P4E0"/>
<organism evidence="2 3">
    <name type="scientific">Artemisia annua</name>
    <name type="common">Sweet wormwood</name>
    <dbReference type="NCBI Taxonomy" id="35608"/>
    <lineage>
        <taxon>Eukaryota</taxon>
        <taxon>Viridiplantae</taxon>
        <taxon>Streptophyta</taxon>
        <taxon>Embryophyta</taxon>
        <taxon>Tracheophyta</taxon>
        <taxon>Spermatophyta</taxon>
        <taxon>Magnoliopsida</taxon>
        <taxon>eudicotyledons</taxon>
        <taxon>Gunneridae</taxon>
        <taxon>Pentapetalae</taxon>
        <taxon>asterids</taxon>
        <taxon>campanulids</taxon>
        <taxon>Asterales</taxon>
        <taxon>Asteraceae</taxon>
        <taxon>Asteroideae</taxon>
        <taxon>Anthemideae</taxon>
        <taxon>Artemisiinae</taxon>
        <taxon>Artemisia</taxon>
    </lineage>
</organism>
<dbReference type="EMBL" id="PKPP01001702">
    <property type="protein sequence ID" value="PWA80602.1"/>
    <property type="molecule type" value="Genomic_DNA"/>
</dbReference>
<evidence type="ECO:0000313" key="2">
    <source>
        <dbReference type="EMBL" id="PWA80602.1"/>
    </source>
</evidence>
<dbReference type="PANTHER" id="PTHR12415">
    <property type="entry name" value="TYROSYL-DNA PHOSPHODIESTERASE 1"/>
    <property type="match status" value="1"/>
</dbReference>
<dbReference type="GO" id="GO:0008081">
    <property type="term" value="F:phosphoric diester hydrolase activity"/>
    <property type="evidence" value="ECO:0007669"/>
    <property type="project" value="InterPro"/>
</dbReference>
<dbReference type="Pfam" id="PF06087">
    <property type="entry name" value="Tyr-DNA_phospho"/>
    <property type="match status" value="1"/>
</dbReference>
<dbReference type="PANTHER" id="PTHR12415:SF3">
    <property type="entry name" value="OS04G0403400 PROTEIN"/>
    <property type="match status" value="1"/>
</dbReference>
<evidence type="ECO:0000256" key="1">
    <source>
        <dbReference type="PIRSR" id="PIRSR610347-2"/>
    </source>
</evidence>
<dbReference type="InterPro" id="IPR010347">
    <property type="entry name" value="Tdp1"/>
</dbReference>
<dbReference type="GO" id="GO:0005634">
    <property type="term" value="C:nucleus"/>
    <property type="evidence" value="ECO:0007669"/>
    <property type="project" value="InterPro"/>
</dbReference>
<feature type="binding site" evidence="1">
    <location>
        <position position="329"/>
    </location>
    <ligand>
        <name>substrate</name>
    </ligand>
</feature>
<comment type="caution">
    <text evidence="2">The sequence shown here is derived from an EMBL/GenBank/DDBJ whole genome shotgun (WGS) entry which is preliminary data.</text>
</comment>
<dbReference type="STRING" id="35608.A0A2U1P4E0"/>